<sequence length="98" mass="10555">MMERNKMADQLTVEIIAAIKNLAQSENGGRIPVAIGEITADSELTSLGIDSLALADVLWDLEQAYGIRIEMNTADAWSNLKNIGDVVEAVRGLIAKEA</sequence>
<dbReference type="EMBL" id="KX489675">
    <property type="protein sequence ID" value="AOO92039.1"/>
    <property type="molecule type" value="Genomic_DNA"/>
</dbReference>
<evidence type="ECO:0000256" key="2">
    <source>
        <dbReference type="ARBA" id="ARBA00022553"/>
    </source>
</evidence>
<organism evidence="4">
    <name type="scientific">Rhizobium leguminosarum bv. trifolii</name>
    <dbReference type="NCBI Taxonomy" id="386"/>
    <lineage>
        <taxon>Bacteria</taxon>
        <taxon>Pseudomonadati</taxon>
        <taxon>Pseudomonadota</taxon>
        <taxon>Alphaproteobacteria</taxon>
        <taxon>Hyphomicrobiales</taxon>
        <taxon>Rhizobiaceae</taxon>
        <taxon>Rhizobium/Agrobacterium group</taxon>
        <taxon>Rhizobium</taxon>
    </lineage>
</organism>
<reference evidence="4" key="2">
    <citation type="journal article" date="2016" name="Front. Microbiol.">
        <title>The Regulatory Protein RosR Affects Rhizobium leguminosarum bv. trifolii Protein Profiles, Cell Surface Properties, and Symbiosis with Clover.</title>
        <authorList>
            <person name="Rachwal K."/>
            <person name="Boguszewska A."/>
            <person name="Kopcinska J."/>
            <person name="Karas M."/>
            <person name="Tchorzewski M."/>
            <person name="Janczarek M."/>
        </authorList>
    </citation>
    <scope>NUCLEOTIDE SEQUENCE</scope>
    <source>
        <strain evidence="4">Rt24.2</strain>
    </source>
</reference>
<protein>
    <submittedName>
        <fullName evidence="4">NodF</fullName>
    </submittedName>
</protein>
<evidence type="ECO:0000256" key="1">
    <source>
        <dbReference type="ARBA" id="ARBA00022450"/>
    </source>
</evidence>
<dbReference type="InterPro" id="IPR006162">
    <property type="entry name" value="Ppantetheine_attach_site"/>
</dbReference>
<feature type="domain" description="Carrier" evidence="3">
    <location>
        <begin position="10"/>
        <end position="94"/>
    </location>
</feature>
<name>A0A1C9HZ62_RHILT</name>
<keyword evidence="2" id="KW-0597">Phosphoprotein</keyword>
<dbReference type="Pfam" id="PF00550">
    <property type="entry name" value="PP-binding"/>
    <property type="match status" value="1"/>
</dbReference>
<dbReference type="Gene3D" id="1.10.1200.10">
    <property type="entry name" value="ACP-like"/>
    <property type="match status" value="1"/>
</dbReference>
<dbReference type="InterPro" id="IPR036736">
    <property type="entry name" value="ACP-like_sf"/>
</dbReference>
<dbReference type="SUPFAM" id="SSF47336">
    <property type="entry name" value="ACP-like"/>
    <property type="match status" value="1"/>
</dbReference>
<proteinExistence type="predicted"/>
<evidence type="ECO:0000313" key="4">
    <source>
        <dbReference type="EMBL" id="AOO92039.1"/>
    </source>
</evidence>
<reference evidence="4" key="1">
    <citation type="journal article" date="2015" name="BMC Genomics">
        <title>Transcriptome profiling of a Rhizobium leguminosarum bv. trifolii rosR mutant reveals the role of the transcriptional regulator RosR in motility, synthesis of cell-surface components, and other cellular processes.</title>
        <authorList>
            <person name="Rachwal K."/>
            <person name="Matczynska E."/>
            <person name="Janczarek M."/>
        </authorList>
    </citation>
    <scope>NUCLEOTIDE SEQUENCE</scope>
    <source>
        <strain evidence="4">Rt24.2</strain>
    </source>
</reference>
<dbReference type="InterPro" id="IPR009081">
    <property type="entry name" value="PP-bd_ACP"/>
</dbReference>
<evidence type="ECO:0000259" key="3">
    <source>
        <dbReference type="PROSITE" id="PS50075"/>
    </source>
</evidence>
<dbReference type="AlphaFoldDB" id="A0A1C9HZ62"/>
<dbReference type="PROSITE" id="PS00012">
    <property type="entry name" value="PHOSPHOPANTETHEINE"/>
    <property type="match status" value="1"/>
</dbReference>
<dbReference type="PROSITE" id="PS50075">
    <property type="entry name" value="CARRIER"/>
    <property type="match status" value="1"/>
</dbReference>
<accession>A0A1C9HZ62</accession>
<keyword evidence="1" id="KW-0596">Phosphopantetheine</keyword>